<name>A0A8H7B6Q8_9PLEO</name>
<proteinExistence type="predicted"/>
<sequence length="339" mass="37741">MSVEEGTHTLPDGKQLYTKTFRVWWNQINKISINSLSRRTDRQKPDLYSSMVSQITVRSLLPHIYSASNTYQVNTYGGFFPHLASRGIEVYTFDQRGWGRSVTKPAERGDTGPTSQVLDDITSFIKTLIPSPVPLFMMGHSMGGGETLCYAAQGPEEVRKHIRGFLLESPFVDFDPKSKPSPITVFFGRVAGKLMAKRQLTNKLDPKLISRDPAVCKQFDEDELCHDTGTLEGLAGLLDRTNALSSGKVVISDNAGEGGVTRIWIAHGEQDGITSYPASKRLFNALQVKDKEFKSYAGCYHRLHDEPSPDKDVFRDDVVNWILARATDPAGEDSAKPRL</sequence>
<dbReference type="SUPFAM" id="SSF53474">
    <property type="entry name" value="alpha/beta-Hydrolases"/>
    <property type="match status" value="1"/>
</dbReference>
<dbReference type="AlphaFoldDB" id="A0A8H7B6Q8"/>
<accession>A0A8H7B6Q8</accession>
<dbReference type="EMBL" id="JAAABM010000005">
    <property type="protein sequence ID" value="KAF7677397.1"/>
    <property type="molecule type" value="Genomic_DNA"/>
</dbReference>
<evidence type="ECO:0000313" key="4">
    <source>
        <dbReference type="Proteomes" id="UP000596902"/>
    </source>
</evidence>
<gene>
    <name evidence="3" type="ORF">GT037_004256</name>
</gene>
<reference evidence="3" key="1">
    <citation type="submission" date="2020-01" db="EMBL/GenBank/DDBJ databases">
        <authorList>
            <person name="Feng Z.H.Z."/>
        </authorList>
    </citation>
    <scope>NUCLEOTIDE SEQUENCE</scope>
    <source>
        <strain evidence="3">CBS107.38</strain>
    </source>
</reference>
<reference evidence="3" key="2">
    <citation type="submission" date="2020-08" db="EMBL/GenBank/DDBJ databases">
        <title>Draft Genome Sequence of Cumin Blight Pathogen Alternaria burnsii.</title>
        <authorList>
            <person name="Feng Z."/>
        </authorList>
    </citation>
    <scope>NUCLEOTIDE SEQUENCE</scope>
    <source>
        <strain evidence="3">CBS107.38</strain>
    </source>
</reference>
<evidence type="ECO:0000259" key="2">
    <source>
        <dbReference type="Pfam" id="PF12146"/>
    </source>
</evidence>
<comment type="pathway">
    <text evidence="1">Mycotoxin biosynthesis.</text>
</comment>
<evidence type="ECO:0000313" key="3">
    <source>
        <dbReference type="EMBL" id="KAF7677397.1"/>
    </source>
</evidence>
<dbReference type="RefSeq" id="XP_038787575.1">
    <property type="nucleotide sequence ID" value="XM_038929303.1"/>
</dbReference>
<dbReference type="InterPro" id="IPR022742">
    <property type="entry name" value="Hydrolase_4"/>
</dbReference>
<protein>
    <recommendedName>
        <fullName evidence="2">Serine aminopeptidase S33 domain-containing protein</fullName>
    </recommendedName>
</protein>
<comment type="caution">
    <text evidence="3">The sequence shown here is derived from an EMBL/GenBank/DDBJ whole genome shotgun (WGS) entry which is preliminary data.</text>
</comment>
<dbReference type="InterPro" id="IPR029058">
    <property type="entry name" value="AB_hydrolase_fold"/>
</dbReference>
<dbReference type="Pfam" id="PF12146">
    <property type="entry name" value="Hydrolase_4"/>
    <property type="match status" value="1"/>
</dbReference>
<dbReference type="PANTHER" id="PTHR11614">
    <property type="entry name" value="PHOSPHOLIPASE-RELATED"/>
    <property type="match status" value="1"/>
</dbReference>
<evidence type="ECO:0000256" key="1">
    <source>
        <dbReference type="ARBA" id="ARBA00004685"/>
    </source>
</evidence>
<dbReference type="Proteomes" id="UP000596902">
    <property type="component" value="Unassembled WGS sequence"/>
</dbReference>
<dbReference type="GeneID" id="62202481"/>
<dbReference type="InterPro" id="IPR051044">
    <property type="entry name" value="MAG_DAG_Lipase"/>
</dbReference>
<dbReference type="Gene3D" id="3.40.50.1820">
    <property type="entry name" value="alpha/beta hydrolase"/>
    <property type="match status" value="1"/>
</dbReference>
<organism evidence="3 4">
    <name type="scientific">Alternaria burnsii</name>
    <dbReference type="NCBI Taxonomy" id="1187904"/>
    <lineage>
        <taxon>Eukaryota</taxon>
        <taxon>Fungi</taxon>
        <taxon>Dikarya</taxon>
        <taxon>Ascomycota</taxon>
        <taxon>Pezizomycotina</taxon>
        <taxon>Dothideomycetes</taxon>
        <taxon>Pleosporomycetidae</taxon>
        <taxon>Pleosporales</taxon>
        <taxon>Pleosporineae</taxon>
        <taxon>Pleosporaceae</taxon>
        <taxon>Alternaria</taxon>
        <taxon>Alternaria sect. Alternaria</taxon>
    </lineage>
</organism>
<keyword evidence="4" id="KW-1185">Reference proteome</keyword>
<feature type="domain" description="Serine aminopeptidase S33" evidence="2">
    <location>
        <begin position="74"/>
        <end position="307"/>
    </location>
</feature>